<dbReference type="EMBL" id="VZUS01000001">
    <property type="protein sequence ID" value="KAB1187127.1"/>
    <property type="molecule type" value="Genomic_DNA"/>
</dbReference>
<dbReference type="PANTHER" id="PTHR32322:SF2">
    <property type="entry name" value="EAMA DOMAIN-CONTAINING PROTEIN"/>
    <property type="match status" value="1"/>
</dbReference>
<comment type="subcellular location">
    <subcellularLocation>
        <location evidence="1">Membrane</location>
        <topology evidence="1">Multi-pass membrane protein</topology>
    </subcellularLocation>
</comment>
<feature type="transmembrane region" description="Helical" evidence="5">
    <location>
        <begin position="98"/>
        <end position="116"/>
    </location>
</feature>
<reference evidence="7" key="1">
    <citation type="submission" date="2019-09" db="EMBL/GenBank/DDBJ databases">
        <title>Genomic analysis of Haloferax sp. CBA1149.</title>
        <authorList>
            <person name="Roh S.W."/>
        </authorList>
    </citation>
    <scope>NUCLEOTIDE SEQUENCE</scope>
    <source>
        <strain evidence="7">CBA1149</strain>
    </source>
</reference>
<dbReference type="InterPro" id="IPR037185">
    <property type="entry name" value="EmrE-like"/>
</dbReference>
<dbReference type="Pfam" id="PF00892">
    <property type="entry name" value="EamA"/>
    <property type="match status" value="2"/>
</dbReference>
<comment type="caution">
    <text evidence="7">The sequence shown here is derived from an EMBL/GenBank/DDBJ whole genome shotgun (WGS) entry which is preliminary data.</text>
</comment>
<keyword evidence="4 5" id="KW-0472">Membrane</keyword>
<protein>
    <submittedName>
        <fullName evidence="7">DMT family transporter</fullName>
    </submittedName>
</protein>
<proteinExistence type="predicted"/>
<feature type="transmembrane region" description="Helical" evidence="5">
    <location>
        <begin position="251"/>
        <end position="270"/>
    </location>
</feature>
<evidence type="ECO:0000256" key="3">
    <source>
        <dbReference type="ARBA" id="ARBA00022989"/>
    </source>
</evidence>
<dbReference type="SUPFAM" id="SSF103481">
    <property type="entry name" value="Multidrug resistance efflux transporter EmrE"/>
    <property type="match status" value="2"/>
</dbReference>
<feature type="transmembrane region" description="Helical" evidence="5">
    <location>
        <begin position="184"/>
        <end position="204"/>
    </location>
</feature>
<feature type="domain" description="EamA" evidence="6">
    <location>
        <begin position="154"/>
        <end position="294"/>
    </location>
</feature>
<feature type="transmembrane region" description="Helical" evidence="5">
    <location>
        <begin position="123"/>
        <end position="141"/>
    </location>
</feature>
<evidence type="ECO:0000259" key="6">
    <source>
        <dbReference type="Pfam" id="PF00892"/>
    </source>
</evidence>
<feature type="domain" description="EamA" evidence="6">
    <location>
        <begin position="12"/>
        <end position="138"/>
    </location>
</feature>
<feature type="transmembrane region" description="Helical" evidence="5">
    <location>
        <begin position="35"/>
        <end position="55"/>
    </location>
</feature>
<keyword evidence="2 5" id="KW-0812">Transmembrane</keyword>
<dbReference type="InterPro" id="IPR050638">
    <property type="entry name" value="AA-Vitamin_Transporters"/>
</dbReference>
<feature type="transmembrane region" description="Helical" evidence="5">
    <location>
        <begin position="67"/>
        <end position="86"/>
    </location>
</feature>
<feature type="transmembrane region" description="Helical" evidence="5">
    <location>
        <begin position="276"/>
        <end position="293"/>
    </location>
</feature>
<keyword evidence="3 5" id="KW-1133">Transmembrane helix</keyword>
<gene>
    <name evidence="7" type="ORF">Hfx1149_03395</name>
</gene>
<dbReference type="GO" id="GO:0016020">
    <property type="term" value="C:membrane"/>
    <property type="evidence" value="ECO:0007669"/>
    <property type="project" value="UniProtKB-SubCell"/>
</dbReference>
<organism evidence="7">
    <name type="scientific">Haloferax sp. CBA1149</name>
    <dbReference type="NCBI Taxonomy" id="2650753"/>
    <lineage>
        <taxon>Archaea</taxon>
        <taxon>Methanobacteriati</taxon>
        <taxon>Methanobacteriota</taxon>
        <taxon>Stenosarchaea group</taxon>
        <taxon>Halobacteria</taxon>
        <taxon>Halobacteriales</taxon>
        <taxon>Haloferacaceae</taxon>
        <taxon>Haloferax</taxon>
    </lineage>
</organism>
<evidence type="ECO:0000256" key="5">
    <source>
        <dbReference type="SAM" id="Phobius"/>
    </source>
</evidence>
<dbReference type="PANTHER" id="PTHR32322">
    <property type="entry name" value="INNER MEMBRANE TRANSPORTER"/>
    <property type="match status" value="1"/>
</dbReference>
<evidence type="ECO:0000256" key="2">
    <source>
        <dbReference type="ARBA" id="ARBA00022692"/>
    </source>
</evidence>
<name>A0A643JXU0_9EURY</name>
<accession>A0A643JXU0</accession>
<feature type="transmembrane region" description="Helical" evidence="5">
    <location>
        <begin position="216"/>
        <end position="239"/>
    </location>
</feature>
<feature type="transmembrane region" description="Helical" evidence="5">
    <location>
        <begin position="153"/>
        <end position="172"/>
    </location>
</feature>
<dbReference type="RefSeq" id="WP_151135470.1">
    <property type="nucleotide sequence ID" value="NZ_VZUS01000001.1"/>
</dbReference>
<sequence length="298" mass="31637">MNRTTLFGFAPLLASALWGGMYVVSKWGFDAIPPLTLAFLRIVLGAAALGVVVATTTPRRTFAREEWRRFGGLAVWLTAALTTQFVGTDLTNASQGSVLTVLTPVFILGLGVVALDEQLSRRALVGSSLAVFGTFGVLAERSLDTIATNIDPVGIAMLVLSSFFFAGFTVYGKPVIRRYSALEAVTYATILSVPLFGLFVPFELAARDVSLLAVDVTTSVVAAVLYLGLASTATAWYFWYKGMEYTDATHVAVFFFAQPVVGTLLGVAFLGEQVDAGFVVGGVVLAVGVYLVSTDSLD</sequence>
<dbReference type="InterPro" id="IPR000620">
    <property type="entry name" value="EamA_dom"/>
</dbReference>
<dbReference type="AlphaFoldDB" id="A0A643JXU0"/>
<evidence type="ECO:0000313" key="7">
    <source>
        <dbReference type="EMBL" id="KAB1187127.1"/>
    </source>
</evidence>
<evidence type="ECO:0000256" key="1">
    <source>
        <dbReference type="ARBA" id="ARBA00004141"/>
    </source>
</evidence>
<evidence type="ECO:0000256" key="4">
    <source>
        <dbReference type="ARBA" id="ARBA00023136"/>
    </source>
</evidence>